<accession>A0A7W9U191</accession>
<feature type="compositionally biased region" description="Polar residues" evidence="1">
    <location>
        <begin position="29"/>
        <end position="45"/>
    </location>
</feature>
<feature type="compositionally biased region" description="Low complexity" evidence="1">
    <location>
        <begin position="9"/>
        <end position="28"/>
    </location>
</feature>
<feature type="compositionally biased region" description="Low complexity" evidence="1">
    <location>
        <begin position="50"/>
        <end position="62"/>
    </location>
</feature>
<reference evidence="2 3" key="1">
    <citation type="submission" date="2020-08" db="EMBL/GenBank/DDBJ databases">
        <title>Above-ground endophytic microbial communities from plants in different locations in the United States.</title>
        <authorList>
            <person name="Frank C."/>
        </authorList>
    </citation>
    <scope>NUCLEOTIDE SEQUENCE [LARGE SCALE GENOMIC DNA]</scope>
    <source>
        <strain evidence="2 3">WP4_2_2</strain>
    </source>
</reference>
<organism evidence="2 3">
    <name type="scientific">Paraburkholderia bannensis</name>
    <dbReference type="NCBI Taxonomy" id="765414"/>
    <lineage>
        <taxon>Bacteria</taxon>
        <taxon>Pseudomonadati</taxon>
        <taxon>Pseudomonadota</taxon>
        <taxon>Betaproteobacteria</taxon>
        <taxon>Burkholderiales</taxon>
        <taxon>Burkholderiaceae</taxon>
        <taxon>Paraburkholderia</taxon>
    </lineage>
</organism>
<evidence type="ECO:0000313" key="3">
    <source>
        <dbReference type="Proteomes" id="UP000571554"/>
    </source>
</evidence>
<evidence type="ECO:0000256" key="1">
    <source>
        <dbReference type="SAM" id="MobiDB-lite"/>
    </source>
</evidence>
<sequence length="120" mass="12196">MDPNGLGGDAPQDGQQGDATGQDGAQKQPDASQGGTPPDDTNTGDPKSDPTAAVAPTSATTAPTPPARRQSVQARVLLKCEHGKPNDVVELTGTAARAAERAGQVCTHPDSVAYALKLKR</sequence>
<dbReference type="Proteomes" id="UP000571554">
    <property type="component" value="Unassembled WGS sequence"/>
</dbReference>
<proteinExistence type="predicted"/>
<evidence type="ECO:0000313" key="2">
    <source>
        <dbReference type="EMBL" id="MBB6105202.1"/>
    </source>
</evidence>
<dbReference type="RefSeq" id="WP_183727761.1">
    <property type="nucleotide sequence ID" value="NZ_JACHBW010000016.1"/>
</dbReference>
<gene>
    <name evidence="2" type="ORF">F4827_005068</name>
</gene>
<dbReference type="AlphaFoldDB" id="A0A7W9U191"/>
<name>A0A7W9U191_9BURK</name>
<dbReference type="EMBL" id="JACHBW010000016">
    <property type="protein sequence ID" value="MBB6105202.1"/>
    <property type="molecule type" value="Genomic_DNA"/>
</dbReference>
<protein>
    <submittedName>
        <fullName evidence="2">Uncharacterized protein</fullName>
    </submittedName>
</protein>
<comment type="caution">
    <text evidence="2">The sequence shown here is derived from an EMBL/GenBank/DDBJ whole genome shotgun (WGS) entry which is preliminary data.</text>
</comment>
<keyword evidence="3" id="KW-1185">Reference proteome</keyword>
<feature type="region of interest" description="Disordered" evidence="1">
    <location>
        <begin position="1"/>
        <end position="71"/>
    </location>
</feature>